<proteinExistence type="predicted"/>
<dbReference type="Pfam" id="PF13310">
    <property type="entry name" value="Virulence_RhuM"/>
    <property type="match status" value="1"/>
</dbReference>
<accession>A0AAE7CSH5</accession>
<evidence type="ECO:0000313" key="1">
    <source>
        <dbReference type="EMBL" id="QIW58445.1"/>
    </source>
</evidence>
<protein>
    <recommendedName>
        <fullName evidence="3">Virulence RhuM family protein</fullName>
    </recommendedName>
</protein>
<sequence>MKHYNLEAIIAVGYRVKSDKTIHFRQWATQVLKTYTTQLDKKRLKKDQVFDTSYFDHFLEEIQESWVSERKFYQKITN</sequence>
<keyword evidence="2" id="KW-1185">Reference proteome</keyword>
<dbReference type="Proteomes" id="UP000501558">
    <property type="component" value="Chromosome"/>
</dbReference>
<dbReference type="RefSeq" id="WP_167841335.1">
    <property type="nucleotide sequence ID" value="NZ_CP047628.1"/>
</dbReference>
<organism evidence="1 2">
    <name type="scientific">Pseudolactococcus raffinolactis</name>
    <dbReference type="NCBI Taxonomy" id="1366"/>
    <lineage>
        <taxon>Bacteria</taxon>
        <taxon>Bacillati</taxon>
        <taxon>Bacillota</taxon>
        <taxon>Bacilli</taxon>
        <taxon>Lactobacillales</taxon>
        <taxon>Streptococcaceae</taxon>
        <taxon>Pseudolactococcus</taxon>
    </lineage>
</organism>
<name>A0AAE7CSH5_9LACT</name>
<reference evidence="1 2" key="1">
    <citation type="submission" date="2019-12" db="EMBL/GenBank/DDBJ databases">
        <title>Whole genome sequences of Lactococcus raffinolactis strains isolated from sewage.</title>
        <authorList>
            <person name="Ybazeta G."/>
            <person name="Ross M."/>
            <person name="Brabant-Kirwan D."/>
            <person name="Saleh M."/>
            <person name="Dillon J.A."/>
            <person name="Splinter K."/>
            <person name="Nokhbeh R."/>
        </authorList>
    </citation>
    <scope>NUCLEOTIDE SEQUENCE [LARGE SCALE GENOMIC DNA]</scope>
    <source>
        <strain evidence="1 2">Lr_19_14</strain>
    </source>
</reference>
<dbReference type="PANTHER" id="PTHR35810">
    <property type="entry name" value="CYTOPLASMIC PROTEIN-RELATED"/>
    <property type="match status" value="1"/>
</dbReference>
<dbReference type="AlphaFoldDB" id="A0AAE7CSH5"/>
<dbReference type="InterPro" id="IPR011204">
    <property type="entry name" value="Virulence_RhuM-like"/>
</dbReference>
<dbReference type="EMBL" id="CP047628">
    <property type="protein sequence ID" value="QIW58445.1"/>
    <property type="molecule type" value="Genomic_DNA"/>
</dbReference>
<evidence type="ECO:0000313" key="2">
    <source>
        <dbReference type="Proteomes" id="UP000501558"/>
    </source>
</evidence>
<dbReference type="PANTHER" id="PTHR35810:SF1">
    <property type="entry name" value="CYTOPLASMIC PROTEIN"/>
    <property type="match status" value="1"/>
</dbReference>
<evidence type="ECO:0008006" key="3">
    <source>
        <dbReference type="Google" id="ProtNLM"/>
    </source>
</evidence>
<gene>
    <name evidence="1" type="ORF">GU334_05790</name>
</gene>